<organism evidence="2 3">
    <name type="scientific">Lactuca saligna</name>
    <name type="common">Willowleaf lettuce</name>
    <dbReference type="NCBI Taxonomy" id="75948"/>
    <lineage>
        <taxon>Eukaryota</taxon>
        <taxon>Viridiplantae</taxon>
        <taxon>Streptophyta</taxon>
        <taxon>Embryophyta</taxon>
        <taxon>Tracheophyta</taxon>
        <taxon>Spermatophyta</taxon>
        <taxon>Magnoliopsida</taxon>
        <taxon>eudicotyledons</taxon>
        <taxon>Gunneridae</taxon>
        <taxon>Pentapetalae</taxon>
        <taxon>asterids</taxon>
        <taxon>campanulids</taxon>
        <taxon>Asterales</taxon>
        <taxon>Asteraceae</taxon>
        <taxon>Cichorioideae</taxon>
        <taxon>Cichorieae</taxon>
        <taxon>Lactucinae</taxon>
        <taxon>Lactuca</taxon>
    </lineage>
</organism>
<dbReference type="AlphaFoldDB" id="A0AA36EFH7"/>
<gene>
    <name evidence="2" type="ORF">LSALG_LOCUS33543</name>
</gene>
<evidence type="ECO:0000313" key="2">
    <source>
        <dbReference type="EMBL" id="CAI9294566.1"/>
    </source>
</evidence>
<dbReference type="EMBL" id="OX465083">
    <property type="protein sequence ID" value="CAI9294566.1"/>
    <property type="molecule type" value="Genomic_DNA"/>
</dbReference>
<name>A0AA36EFH7_LACSI</name>
<evidence type="ECO:0000259" key="1">
    <source>
        <dbReference type="Pfam" id="PF03078"/>
    </source>
</evidence>
<protein>
    <recommendedName>
        <fullName evidence="1">Arabidopsis retrotransposon Orf1 C-terminal domain-containing protein</fullName>
    </recommendedName>
</protein>
<dbReference type="Proteomes" id="UP001177003">
    <property type="component" value="Chromosome 7"/>
</dbReference>
<accession>A0AA36EFH7</accession>
<proteinExistence type="predicted"/>
<keyword evidence="3" id="KW-1185">Reference proteome</keyword>
<dbReference type="InterPro" id="IPR004312">
    <property type="entry name" value="ATHILA_Orf1_C"/>
</dbReference>
<dbReference type="Pfam" id="PF03078">
    <property type="entry name" value="ATHILA"/>
    <property type="match status" value="1"/>
</dbReference>
<feature type="domain" description="Arabidopsis retrotransposon Orf1 C-terminal" evidence="1">
    <location>
        <begin position="4"/>
        <end position="91"/>
    </location>
</feature>
<reference evidence="2" key="1">
    <citation type="submission" date="2023-04" db="EMBL/GenBank/DDBJ databases">
        <authorList>
            <person name="Vijverberg K."/>
            <person name="Xiong W."/>
            <person name="Schranz E."/>
        </authorList>
    </citation>
    <scope>NUCLEOTIDE SEQUENCE</scope>
</reference>
<evidence type="ECO:0000313" key="3">
    <source>
        <dbReference type="Proteomes" id="UP001177003"/>
    </source>
</evidence>
<sequence>MNQDHDLSLEQINAIVGAPIENTFGPNDSIHGYRDLTWWTDLTYLHPYVSSSGKDSSIIHPVVKVAHQILASLVSPRDERSTISALELKILYAMAYRDDNLIPHYGSFLCNKLTCLSISRLDKISCSGIVSLFAKSAPVRAPYPGIHQPLPGETYLTMGVLESMRMFRG</sequence>